<gene>
    <name evidence="1" type="ORF">IW245_004378</name>
</gene>
<sequence length="212" mass="22998">MGEQELTFTNPQIAPLVSSSRQIGPDTWEITLVDGSVITTRVQGNRIDGDFDAWWLAAPGASVHISADDNGMRTAHVPDGLTFSEGQGLKTSYDLASLGDAQRWLQDMGDVARKLQTGMADIRKLIDGPTTTGTSLGGFPKAAELKGRHDGLYTGFEGMLATVAEDLYDAYDALGEVMSNYVSVEDRNRMTAEQMQKILAEQATTQHPMEGR</sequence>
<protein>
    <submittedName>
        <fullName evidence="1">Uncharacterized protein</fullName>
    </submittedName>
</protein>
<reference evidence="1" key="1">
    <citation type="submission" date="2020-11" db="EMBL/GenBank/DDBJ databases">
        <title>Sequencing the genomes of 1000 actinobacteria strains.</title>
        <authorList>
            <person name="Klenk H.-P."/>
        </authorList>
    </citation>
    <scope>NUCLEOTIDE SEQUENCE</scope>
    <source>
        <strain evidence="1">DSM 45356</strain>
    </source>
</reference>
<organism evidence="1 2">
    <name type="scientific">Longispora fulva</name>
    <dbReference type="NCBI Taxonomy" id="619741"/>
    <lineage>
        <taxon>Bacteria</taxon>
        <taxon>Bacillati</taxon>
        <taxon>Actinomycetota</taxon>
        <taxon>Actinomycetes</taxon>
        <taxon>Micromonosporales</taxon>
        <taxon>Micromonosporaceae</taxon>
        <taxon>Longispora</taxon>
    </lineage>
</organism>
<proteinExistence type="predicted"/>
<evidence type="ECO:0000313" key="2">
    <source>
        <dbReference type="Proteomes" id="UP000622552"/>
    </source>
</evidence>
<accession>A0A8J7KKI9</accession>
<dbReference type="EMBL" id="JADOUF010000001">
    <property type="protein sequence ID" value="MBG6138184.1"/>
    <property type="molecule type" value="Genomic_DNA"/>
</dbReference>
<dbReference type="Proteomes" id="UP000622552">
    <property type="component" value="Unassembled WGS sequence"/>
</dbReference>
<dbReference type="RefSeq" id="WP_197004966.1">
    <property type="nucleotide sequence ID" value="NZ_BONS01000017.1"/>
</dbReference>
<dbReference type="AlphaFoldDB" id="A0A8J7KKI9"/>
<keyword evidence="2" id="KW-1185">Reference proteome</keyword>
<evidence type="ECO:0000313" key="1">
    <source>
        <dbReference type="EMBL" id="MBG6138184.1"/>
    </source>
</evidence>
<comment type="caution">
    <text evidence="1">The sequence shown here is derived from an EMBL/GenBank/DDBJ whole genome shotgun (WGS) entry which is preliminary data.</text>
</comment>
<name>A0A8J7KKI9_9ACTN</name>